<comment type="caution">
    <text evidence="1">The sequence shown here is derived from an EMBL/GenBank/DDBJ whole genome shotgun (WGS) entry which is preliminary data.</text>
</comment>
<accession>A0A4C1XUH0</accession>
<name>A0A4C1XUH0_EUMVA</name>
<keyword evidence="2" id="KW-1185">Reference proteome</keyword>
<gene>
    <name evidence="1" type="ORF">EVAR_36658_1</name>
</gene>
<dbReference type="EMBL" id="BGZK01000986">
    <property type="protein sequence ID" value="GBP67531.1"/>
    <property type="molecule type" value="Genomic_DNA"/>
</dbReference>
<reference evidence="1 2" key="1">
    <citation type="journal article" date="2019" name="Commun. Biol.">
        <title>The bagworm genome reveals a unique fibroin gene that provides high tensile strength.</title>
        <authorList>
            <person name="Kono N."/>
            <person name="Nakamura H."/>
            <person name="Ohtoshi R."/>
            <person name="Tomita M."/>
            <person name="Numata K."/>
            <person name="Arakawa K."/>
        </authorList>
    </citation>
    <scope>NUCLEOTIDE SEQUENCE [LARGE SCALE GENOMIC DNA]</scope>
</reference>
<evidence type="ECO:0000313" key="2">
    <source>
        <dbReference type="Proteomes" id="UP000299102"/>
    </source>
</evidence>
<sequence length="237" mass="27117">MHFDTPAHGHWSTGVHLESVFLPGVATRRCRYRSIRGQRVTTQADLSSPQFIRFYKSHRPVSCISYSDSRFDIDALFFCEAFLLRCCVRPGHRPGLNLLYTERQRNPKQSSALRNPSRSIWFVRPEAIHSLPDKLARLTVARGIWIFFSSETMKIVIYFSDSFGDDHSVVESVASRFKSFRVRIPTSGKCPLCYNLSWIEALALCFGEQFKTSVPDVITALVVTILKDLRFALSVVY</sequence>
<organism evidence="1 2">
    <name type="scientific">Eumeta variegata</name>
    <name type="common">Bagworm moth</name>
    <name type="synonym">Eumeta japonica</name>
    <dbReference type="NCBI Taxonomy" id="151549"/>
    <lineage>
        <taxon>Eukaryota</taxon>
        <taxon>Metazoa</taxon>
        <taxon>Ecdysozoa</taxon>
        <taxon>Arthropoda</taxon>
        <taxon>Hexapoda</taxon>
        <taxon>Insecta</taxon>
        <taxon>Pterygota</taxon>
        <taxon>Neoptera</taxon>
        <taxon>Endopterygota</taxon>
        <taxon>Lepidoptera</taxon>
        <taxon>Glossata</taxon>
        <taxon>Ditrysia</taxon>
        <taxon>Tineoidea</taxon>
        <taxon>Psychidae</taxon>
        <taxon>Oiketicinae</taxon>
        <taxon>Eumeta</taxon>
    </lineage>
</organism>
<protein>
    <submittedName>
        <fullName evidence="1">Uncharacterized protein</fullName>
    </submittedName>
</protein>
<dbReference type="Proteomes" id="UP000299102">
    <property type="component" value="Unassembled WGS sequence"/>
</dbReference>
<dbReference type="AlphaFoldDB" id="A0A4C1XUH0"/>
<proteinExistence type="predicted"/>
<evidence type="ECO:0000313" key="1">
    <source>
        <dbReference type="EMBL" id="GBP67531.1"/>
    </source>
</evidence>